<gene>
    <name evidence="1" type="ORF">EVAR_20967_1</name>
</gene>
<keyword evidence="2" id="KW-1185">Reference proteome</keyword>
<evidence type="ECO:0000313" key="1">
    <source>
        <dbReference type="EMBL" id="GBP33856.1"/>
    </source>
</evidence>
<reference evidence="1 2" key="1">
    <citation type="journal article" date="2019" name="Commun. Biol.">
        <title>The bagworm genome reveals a unique fibroin gene that provides high tensile strength.</title>
        <authorList>
            <person name="Kono N."/>
            <person name="Nakamura H."/>
            <person name="Ohtoshi R."/>
            <person name="Tomita M."/>
            <person name="Numata K."/>
            <person name="Arakawa K."/>
        </authorList>
    </citation>
    <scope>NUCLEOTIDE SEQUENCE [LARGE SCALE GENOMIC DNA]</scope>
</reference>
<organism evidence="1 2">
    <name type="scientific">Eumeta variegata</name>
    <name type="common">Bagworm moth</name>
    <name type="synonym">Eumeta japonica</name>
    <dbReference type="NCBI Taxonomy" id="151549"/>
    <lineage>
        <taxon>Eukaryota</taxon>
        <taxon>Metazoa</taxon>
        <taxon>Ecdysozoa</taxon>
        <taxon>Arthropoda</taxon>
        <taxon>Hexapoda</taxon>
        <taxon>Insecta</taxon>
        <taxon>Pterygota</taxon>
        <taxon>Neoptera</taxon>
        <taxon>Endopterygota</taxon>
        <taxon>Lepidoptera</taxon>
        <taxon>Glossata</taxon>
        <taxon>Ditrysia</taxon>
        <taxon>Tineoidea</taxon>
        <taxon>Psychidae</taxon>
        <taxon>Oiketicinae</taxon>
        <taxon>Eumeta</taxon>
    </lineage>
</organism>
<accession>A0A4C1V648</accession>
<dbReference type="AlphaFoldDB" id="A0A4C1V648"/>
<proteinExistence type="predicted"/>
<dbReference type="Proteomes" id="UP000299102">
    <property type="component" value="Unassembled WGS sequence"/>
</dbReference>
<comment type="caution">
    <text evidence="1">The sequence shown here is derived from an EMBL/GenBank/DDBJ whole genome shotgun (WGS) entry which is preliminary data.</text>
</comment>
<evidence type="ECO:0000313" key="2">
    <source>
        <dbReference type="Proteomes" id="UP000299102"/>
    </source>
</evidence>
<protein>
    <submittedName>
        <fullName evidence="1">Uncharacterized protein</fullName>
    </submittedName>
</protein>
<dbReference type="EMBL" id="BGZK01000280">
    <property type="protein sequence ID" value="GBP33856.1"/>
    <property type="molecule type" value="Genomic_DNA"/>
</dbReference>
<name>A0A4C1V648_EUMVA</name>
<sequence length="90" mass="10093">MNLPNKRKVRLSQYPRSHRADKLASRACSLSHAAELEAEKQLGEVREEVITMEFVAKWANIKVPAIKDEIEDEEPSSAVSFEDAVARAEA</sequence>